<dbReference type="AlphaFoldDB" id="A0A6A5C906"/>
<organism evidence="2 3">
    <name type="scientific">Naegleria fowleri</name>
    <name type="common">Brain eating amoeba</name>
    <dbReference type="NCBI Taxonomy" id="5763"/>
    <lineage>
        <taxon>Eukaryota</taxon>
        <taxon>Discoba</taxon>
        <taxon>Heterolobosea</taxon>
        <taxon>Tetramitia</taxon>
        <taxon>Eutetramitia</taxon>
        <taxon>Vahlkampfiidae</taxon>
        <taxon>Naegleria</taxon>
    </lineage>
</organism>
<dbReference type="VEuPathDB" id="AmoebaDB:NfTy_016180"/>
<sequence length="266" mass="29596">MINQNKLVTSFRSLSHYNKRCFSTLQSKLNATEPPRNYDPLYPHEPIVTTLGEPSKVDLNKDMPKGPNVKEQMKSPGFKMSSPTGGGINKPQENRDPVETSNAKGGTTSRPTTTSQSRFDPNKQESATISTTGRKQQNLADEEFQSGFSEGLKNQYADIMGKNLDQDIPIEKNLDQKVGEMASPDTTSFRTMNDESRDTTKKRKEGSLKKEDTTNYQGSKMNLDTSSDSANKMANEGYHQVKTASQQGSPTKDIRNDNRTERAVSD</sequence>
<accession>A0A6A5C906</accession>
<evidence type="ECO:0000313" key="3">
    <source>
        <dbReference type="Proteomes" id="UP000444721"/>
    </source>
</evidence>
<dbReference type="VEuPathDB" id="AmoebaDB:NF0090740"/>
<evidence type="ECO:0000256" key="1">
    <source>
        <dbReference type="SAM" id="MobiDB-lite"/>
    </source>
</evidence>
<proteinExistence type="predicted"/>
<name>A0A6A5C906_NAEFO</name>
<feature type="region of interest" description="Disordered" evidence="1">
    <location>
        <begin position="51"/>
        <end position="147"/>
    </location>
</feature>
<dbReference type="OrthoDB" id="10324414at2759"/>
<dbReference type="RefSeq" id="XP_044567717.1">
    <property type="nucleotide sequence ID" value="XM_044701340.1"/>
</dbReference>
<feature type="region of interest" description="Disordered" evidence="1">
    <location>
        <begin position="171"/>
        <end position="266"/>
    </location>
</feature>
<reference evidence="2 3" key="1">
    <citation type="journal article" date="2019" name="Sci. Rep.">
        <title>Nanopore sequencing improves the draft genome of the human pathogenic amoeba Naegleria fowleri.</title>
        <authorList>
            <person name="Liechti N."/>
            <person name="Schurch N."/>
            <person name="Bruggmann R."/>
            <person name="Wittwer M."/>
        </authorList>
    </citation>
    <scope>NUCLEOTIDE SEQUENCE [LARGE SCALE GENOMIC DNA]</scope>
    <source>
        <strain evidence="2 3">ATCC 30894</strain>
    </source>
</reference>
<feature type="compositionally biased region" description="Polar residues" evidence="1">
    <location>
        <begin position="124"/>
        <end position="139"/>
    </location>
</feature>
<dbReference type="VEuPathDB" id="AmoebaDB:FDP41_010982"/>
<comment type="caution">
    <text evidence="2">The sequence shown here is derived from an EMBL/GenBank/DDBJ whole genome shotgun (WGS) entry which is preliminary data.</text>
</comment>
<dbReference type="EMBL" id="VFQX01000007">
    <property type="protein sequence ID" value="KAF0983004.1"/>
    <property type="molecule type" value="Genomic_DNA"/>
</dbReference>
<protein>
    <submittedName>
        <fullName evidence="2">Uncharacterized protein</fullName>
    </submittedName>
</protein>
<feature type="compositionally biased region" description="Basic and acidic residues" evidence="1">
    <location>
        <begin position="55"/>
        <end position="64"/>
    </location>
</feature>
<gene>
    <name evidence="2" type="ORF">FDP41_010982</name>
</gene>
<keyword evidence="3" id="KW-1185">Reference proteome</keyword>
<feature type="compositionally biased region" description="Basic and acidic residues" evidence="1">
    <location>
        <begin position="252"/>
        <end position="266"/>
    </location>
</feature>
<dbReference type="Proteomes" id="UP000444721">
    <property type="component" value="Unassembled WGS sequence"/>
</dbReference>
<feature type="compositionally biased region" description="Basic and acidic residues" evidence="1">
    <location>
        <begin position="192"/>
        <end position="213"/>
    </location>
</feature>
<feature type="compositionally biased region" description="Low complexity" evidence="1">
    <location>
        <begin position="107"/>
        <end position="118"/>
    </location>
</feature>
<dbReference type="GeneID" id="68118197"/>
<evidence type="ECO:0000313" key="2">
    <source>
        <dbReference type="EMBL" id="KAF0983004.1"/>
    </source>
</evidence>
<feature type="compositionally biased region" description="Polar residues" evidence="1">
    <location>
        <begin position="214"/>
        <end position="232"/>
    </location>
</feature>